<dbReference type="InterPro" id="IPR009057">
    <property type="entry name" value="Homeodomain-like_sf"/>
</dbReference>
<dbReference type="InterPro" id="IPR018060">
    <property type="entry name" value="HTH_AraC"/>
</dbReference>
<dbReference type="EMBL" id="JASGBP010000002">
    <property type="protein sequence ID" value="MDI9256769.1"/>
    <property type="molecule type" value="Genomic_DNA"/>
</dbReference>
<evidence type="ECO:0000256" key="1">
    <source>
        <dbReference type="ARBA" id="ARBA00023015"/>
    </source>
</evidence>
<comment type="caution">
    <text evidence="5">The sequence shown here is derived from an EMBL/GenBank/DDBJ whole genome shotgun (WGS) entry which is preliminary data.</text>
</comment>
<proteinExistence type="predicted"/>
<dbReference type="PROSITE" id="PS01124">
    <property type="entry name" value="HTH_ARAC_FAMILY_2"/>
    <property type="match status" value="1"/>
</dbReference>
<sequence length="198" mass="22601">MQSTNRLQIKGMVCTRCIAILFEELSLIGLEITSIQLGEVFFKGELPAHVDEDTIQKTIEKYGFELLSDKKIQLVAAVKEWVKTGIDRQAETRNTIKFSDYLSRHLQKEYAYLSAVFSEIEGVTLEKYIITQRILKVKEQLIQTDKSLTEISDELGYSSVSHLSRQLKSYTGFDTNYYKNIRKTASFSAKEFQSSSGA</sequence>
<dbReference type="RefSeq" id="WP_283238456.1">
    <property type="nucleotide sequence ID" value="NZ_JASGBP010000002.1"/>
</dbReference>
<dbReference type="SUPFAM" id="SSF46689">
    <property type="entry name" value="Homeodomain-like"/>
    <property type="match status" value="1"/>
</dbReference>
<evidence type="ECO:0000256" key="3">
    <source>
        <dbReference type="ARBA" id="ARBA00023163"/>
    </source>
</evidence>
<organism evidence="5 6">
    <name type="scientific">Flavobacterium sedimenticola</name>
    <dbReference type="NCBI Taxonomy" id="3043286"/>
    <lineage>
        <taxon>Bacteria</taxon>
        <taxon>Pseudomonadati</taxon>
        <taxon>Bacteroidota</taxon>
        <taxon>Flavobacteriia</taxon>
        <taxon>Flavobacteriales</taxon>
        <taxon>Flavobacteriaceae</taxon>
        <taxon>Flavobacterium</taxon>
    </lineage>
</organism>
<dbReference type="Proteomes" id="UP001230035">
    <property type="component" value="Unassembled WGS sequence"/>
</dbReference>
<gene>
    <name evidence="5" type="ORF">QHT84_05010</name>
</gene>
<reference evidence="5 6" key="1">
    <citation type="submission" date="2023-05" db="EMBL/GenBank/DDBJ databases">
        <title>Flavobacterium sedimenti sp. nov., isolated from the sediment.</title>
        <authorList>
            <person name="Wu N."/>
        </authorList>
    </citation>
    <scope>NUCLEOTIDE SEQUENCE [LARGE SCALE GENOMIC DNA]</scope>
    <source>
        <strain evidence="5 6">YZ-48</strain>
    </source>
</reference>
<dbReference type="Pfam" id="PF12833">
    <property type="entry name" value="HTH_18"/>
    <property type="match status" value="1"/>
</dbReference>
<keyword evidence="3" id="KW-0804">Transcription</keyword>
<dbReference type="PANTHER" id="PTHR43280">
    <property type="entry name" value="ARAC-FAMILY TRANSCRIPTIONAL REGULATOR"/>
    <property type="match status" value="1"/>
</dbReference>
<evidence type="ECO:0000313" key="6">
    <source>
        <dbReference type="Proteomes" id="UP001230035"/>
    </source>
</evidence>
<name>A0ABT6XNV3_9FLAO</name>
<dbReference type="Gene3D" id="1.10.10.60">
    <property type="entry name" value="Homeodomain-like"/>
    <property type="match status" value="1"/>
</dbReference>
<feature type="domain" description="HTH araC/xylS-type" evidence="4">
    <location>
        <begin position="76"/>
        <end position="181"/>
    </location>
</feature>
<dbReference type="SMART" id="SM00342">
    <property type="entry name" value="HTH_ARAC"/>
    <property type="match status" value="1"/>
</dbReference>
<evidence type="ECO:0000256" key="2">
    <source>
        <dbReference type="ARBA" id="ARBA00023125"/>
    </source>
</evidence>
<accession>A0ABT6XNV3</accession>
<evidence type="ECO:0000313" key="5">
    <source>
        <dbReference type="EMBL" id="MDI9256769.1"/>
    </source>
</evidence>
<keyword evidence="2" id="KW-0238">DNA-binding</keyword>
<protein>
    <submittedName>
        <fullName evidence="5">AraC family transcriptional regulator</fullName>
    </submittedName>
</protein>
<dbReference type="PANTHER" id="PTHR43280:SF28">
    <property type="entry name" value="HTH-TYPE TRANSCRIPTIONAL ACTIVATOR RHAS"/>
    <property type="match status" value="1"/>
</dbReference>
<keyword evidence="6" id="KW-1185">Reference proteome</keyword>
<keyword evidence="1" id="KW-0805">Transcription regulation</keyword>
<evidence type="ECO:0000259" key="4">
    <source>
        <dbReference type="PROSITE" id="PS01124"/>
    </source>
</evidence>